<protein>
    <submittedName>
        <fullName evidence="2">Uncharacterized protein</fullName>
    </submittedName>
</protein>
<dbReference type="Proteomes" id="UP000010959">
    <property type="component" value="Unassembled WGS sequence"/>
</dbReference>
<dbReference type="EMBL" id="AMWG01000184">
    <property type="protein sequence ID" value="ELP29667.1"/>
    <property type="molecule type" value="Genomic_DNA"/>
</dbReference>
<comment type="caution">
    <text evidence="2">The sequence shown here is derived from an EMBL/GenBank/DDBJ whole genome shotgun (WGS) entry which is preliminary data.</text>
</comment>
<accession>L7C7K7</accession>
<evidence type="ECO:0000313" key="3">
    <source>
        <dbReference type="Proteomes" id="UP000010959"/>
    </source>
</evidence>
<dbReference type="AlphaFoldDB" id="L7C7K7"/>
<evidence type="ECO:0000256" key="1">
    <source>
        <dbReference type="SAM" id="MobiDB-lite"/>
    </source>
</evidence>
<proteinExistence type="predicted"/>
<organism evidence="2 3">
    <name type="scientific">Rhodopirellula baltica SWK14</name>
    <dbReference type="NCBI Taxonomy" id="993516"/>
    <lineage>
        <taxon>Bacteria</taxon>
        <taxon>Pseudomonadati</taxon>
        <taxon>Planctomycetota</taxon>
        <taxon>Planctomycetia</taxon>
        <taxon>Pirellulales</taxon>
        <taxon>Pirellulaceae</taxon>
        <taxon>Rhodopirellula</taxon>
    </lineage>
</organism>
<name>L7C7K7_RHOBT</name>
<feature type="region of interest" description="Disordered" evidence="1">
    <location>
        <begin position="35"/>
        <end position="64"/>
    </location>
</feature>
<evidence type="ECO:0000313" key="2">
    <source>
        <dbReference type="EMBL" id="ELP29667.1"/>
    </source>
</evidence>
<gene>
    <name evidence="2" type="ORF">RBSWK_06368</name>
</gene>
<reference evidence="2 3" key="1">
    <citation type="journal article" date="2013" name="Mar. Genomics">
        <title>Expression of sulfatases in Rhodopirellula baltica and the diversity of sulfatases in the genus Rhodopirellula.</title>
        <authorList>
            <person name="Wegner C.E."/>
            <person name="Richter-Heitmann T."/>
            <person name="Klindworth A."/>
            <person name="Klockow C."/>
            <person name="Richter M."/>
            <person name="Achstetter T."/>
            <person name="Glockner F.O."/>
            <person name="Harder J."/>
        </authorList>
    </citation>
    <scope>NUCLEOTIDE SEQUENCE [LARGE SCALE GENOMIC DNA]</scope>
    <source>
        <strain evidence="2 3">SWK14</strain>
    </source>
</reference>
<dbReference type="PATRIC" id="fig|993516.3.peg.6830"/>
<sequence>MNFNTAVTPNFPSFCGETQTTGWYDVELRKRRNNAYADGARRSRGKTPPGKLGDTGHVAAKRSM</sequence>